<dbReference type="Proteomes" id="UP000738431">
    <property type="component" value="Chromosome"/>
</dbReference>
<dbReference type="Pfam" id="PF01740">
    <property type="entry name" value="STAS"/>
    <property type="match status" value="1"/>
</dbReference>
<reference evidence="2 3" key="2">
    <citation type="submission" date="2023-12" db="EMBL/GenBank/DDBJ databases">
        <title>Description of an unclassified Opitutus bacterium of Verrucomicrobiota.</title>
        <authorList>
            <person name="Zhang D.-F."/>
        </authorList>
    </citation>
    <scope>NUCLEOTIDE SEQUENCE [LARGE SCALE GENOMIC DNA]</scope>
    <source>
        <strain evidence="2 3">WL0086</strain>
    </source>
</reference>
<dbReference type="PANTHER" id="PTHR33495">
    <property type="entry name" value="ANTI-SIGMA FACTOR ANTAGONIST TM_1081-RELATED-RELATED"/>
    <property type="match status" value="1"/>
</dbReference>
<dbReference type="SUPFAM" id="SSF52091">
    <property type="entry name" value="SpoIIaa-like"/>
    <property type="match status" value="1"/>
</dbReference>
<dbReference type="InterPro" id="IPR002645">
    <property type="entry name" value="STAS_dom"/>
</dbReference>
<gene>
    <name evidence="2" type="ORF">K1X11_023130</name>
</gene>
<evidence type="ECO:0000313" key="3">
    <source>
        <dbReference type="Proteomes" id="UP000738431"/>
    </source>
</evidence>
<keyword evidence="3" id="KW-1185">Reference proteome</keyword>
<dbReference type="RefSeq" id="WP_221030126.1">
    <property type="nucleotide sequence ID" value="NZ_CP139781.1"/>
</dbReference>
<proteinExistence type="predicted"/>
<protein>
    <submittedName>
        <fullName evidence="2">STAS domain-containing protein</fullName>
    </submittedName>
</protein>
<name>A0ABZ1C7V7_9BACT</name>
<reference evidence="2 3" key="1">
    <citation type="submission" date="2021-08" db="EMBL/GenBank/DDBJ databases">
        <authorList>
            <person name="Zhang D."/>
            <person name="Zhang A."/>
            <person name="Wang L."/>
        </authorList>
    </citation>
    <scope>NUCLEOTIDE SEQUENCE [LARGE SCALE GENOMIC DNA]</scope>
    <source>
        <strain evidence="2 3">WL0086</strain>
    </source>
</reference>
<dbReference type="Gene3D" id="3.30.750.24">
    <property type="entry name" value="STAS domain"/>
    <property type="match status" value="1"/>
</dbReference>
<accession>A0ABZ1C7V7</accession>
<evidence type="ECO:0000259" key="1">
    <source>
        <dbReference type="PROSITE" id="PS50801"/>
    </source>
</evidence>
<dbReference type="PROSITE" id="PS50801">
    <property type="entry name" value="STAS"/>
    <property type="match status" value="1"/>
</dbReference>
<dbReference type="CDD" id="cd07043">
    <property type="entry name" value="STAS_anti-anti-sigma_factors"/>
    <property type="match status" value="1"/>
</dbReference>
<organism evidence="2 3">
    <name type="scientific">Actomonas aquatica</name>
    <dbReference type="NCBI Taxonomy" id="2866162"/>
    <lineage>
        <taxon>Bacteria</taxon>
        <taxon>Pseudomonadati</taxon>
        <taxon>Verrucomicrobiota</taxon>
        <taxon>Opitutia</taxon>
        <taxon>Opitutales</taxon>
        <taxon>Opitutaceae</taxon>
        <taxon>Actomonas</taxon>
    </lineage>
</organism>
<dbReference type="InterPro" id="IPR036513">
    <property type="entry name" value="STAS_dom_sf"/>
</dbReference>
<dbReference type="PANTHER" id="PTHR33495:SF2">
    <property type="entry name" value="ANTI-SIGMA FACTOR ANTAGONIST TM_1081-RELATED"/>
    <property type="match status" value="1"/>
</dbReference>
<sequence length="170" mass="18216">MSSSSETRFLVDPDSDPVAIRIEGKASFQNCSCVKEFVEGAIAEGKRRFVMDFEGCSGMDSTFLGLLAGTSLQLRKTEPRGSLVVCNLNERNAELVRNLGLTRLLTVDDGASAATSGAASGPLECKPVSDEVAAARLVLDMHTNLVEADESNAAKFRDVMDILKKQLGED</sequence>
<evidence type="ECO:0000313" key="2">
    <source>
        <dbReference type="EMBL" id="WRQ87715.1"/>
    </source>
</evidence>
<feature type="domain" description="STAS" evidence="1">
    <location>
        <begin position="18"/>
        <end position="118"/>
    </location>
</feature>
<dbReference type="EMBL" id="CP139781">
    <property type="protein sequence ID" value="WRQ87715.1"/>
    <property type="molecule type" value="Genomic_DNA"/>
</dbReference>